<dbReference type="GO" id="GO:0006623">
    <property type="term" value="P:protein targeting to vacuole"/>
    <property type="evidence" value="ECO:0007669"/>
    <property type="project" value="TreeGrafter"/>
</dbReference>
<feature type="region of interest" description="Disordered" evidence="3">
    <location>
        <begin position="819"/>
        <end position="868"/>
    </location>
</feature>
<feature type="region of interest" description="Disordered" evidence="3">
    <location>
        <begin position="898"/>
        <end position="950"/>
    </location>
</feature>
<dbReference type="InterPro" id="IPR026847">
    <property type="entry name" value="VPS13"/>
</dbReference>
<comment type="similarity">
    <text evidence="1">Belongs to the VPS13 family.</text>
</comment>
<feature type="region of interest" description="Disordered" evidence="3">
    <location>
        <begin position="55"/>
        <end position="78"/>
    </location>
</feature>
<feature type="compositionally biased region" description="Low complexity" evidence="3">
    <location>
        <begin position="917"/>
        <end position="941"/>
    </location>
</feature>
<dbReference type="VEuPathDB" id="ToxoDB:cyc_05610"/>
<dbReference type="InParanoid" id="A0A1D3CZP8"/>
<dbReference type="Proteomes" id="UP000095192">
    <property type="component" value="Unassembled WGS sequence"/>
</dbReference>
<dbReference type="EMBL" id="JROU02001362">
    <property type="protein sequence ID" value="OEH76692.1"/>
    <property type="molecule type" value="Genomic_DNA"/>
</dbReference>
<evidence type="ECO:0000313" key="5">
    <source>
        <dbReference type="Proteomes" id="UP000095192"/>
    </source>
</evidence>
<dbReference type="VEuPathDB" id="ToxoDB:LOC34621939"/>
<feature type="region of interest" description="Disordered" evidence="3">
    <location>
        <begin position="368"/>
        <end position="406"/>
    </location>
</feature>
<feature type="compositionally biased region" description="Acidic residues" evidence="3">
    <location>
        <begin position="819"/>
        <end position="828"/>
    </location>
</feature>
<name>A0A1D3CZP8_9EIME</name>
<feature type="coiled-coil region" evidence="2">
    <location>
        <begin position="710"/>
        <end position="737"/>
    </location>
</feature>
<feature type="compositionally biased region" description="Acidic residues" evidence="3">
    <location>
        <begin position="211"/>
        <end position="221"/>
    </location>
</feature>
<dbReference type="GO" id="GO:0045053">
    <property type="term" value="P:protein retention in Golgi apparatus"/>
    <property type="evidence" value="ECO:0007669"/>
    <property type="project" value="TreeGrafter"/>
</dbReference>
<feature type="compositionally biased region" description="Basic and acidic residues" evidence="3">
    <location>
        <begin position="368"/>
        <end position="395"/>
    </location>
</feature>
<evidence type="ECO:0000313" key="4">
    <source>
        <dbReference type="EMBL" id="OEH76692.1"/>
    </source>
</evidence>
<gene>
    <name evidence="4" type="ORF">cyc_05610</name>
</gene>
<evidence type="ECO:0000256" key="1">
    <source>
        <dbReference type="ARBA" id="ARBA00006545"/>
    </source>
</evidence>
<feature type="region of interest" description="Disordered" evidence="3">
    <location>
        <begin position="156"/>
        <end position="245"/>
    </location>
</feature>
<feature type="compositionally biased region" description="Basic residues" evidence="3">
    <location>
        <begin position="183"/>
        <end position="197"/>
    </location>
</feature>
<dbReference type="PANTHER" id="PTHR16166">
    <property type="entry name" value="VACUOLAR PROTEIN SORTING-ASSOCIATED PROTEIN VPS13"/>
    <property type="match status" value="1"/>
</dbReference>
<reference evidence="4 5" key="1">
    <citation type="journal article" date="2016" name="BMC Genomics">
        <title>Comparative genomics reveals Cyclospora cayetanensis possesses coccidia-like metabolism and invasion components but unique surface antigens.</title>
        <authorList>
            <person name="Liu S."/>
            <person name="Wang L."/>
            <person name="Zheng H."/>
            <person name="Xu Z."/>
            <person name="Roellig D.M."/>
            <person name="Li N."/>
            <person name="Frace M.A."/>
            <person name="Tang K."/>
            <person name="Arrowood M.J."/>
            <person name="Moss D.M."/>
            <person name="Zhang L."/>
            <person name="Feng Y."/>
            <person name="Xiao L."/>
        </authorList>
    </citation>
    <scope>NUCLEOTIDE SEQUENCE [LARGE SCALE GENOMIC DNA]</scope>
    <source>
        <strain evidence="4 5">CHN_HEN01</strain>
    </source>
</reference>
<comment type="caution">
    <text evidence="4">The sequence shown here is derived from an EMBL/GenBank/DDBJ whole genome shotgun (WGS) entry which is preliminary data.</text>
</comment>
<keyword evidence="5" id="KW-1185">Reference proteome</keyword>
<accession>A0A1D3CZP8</accession>
<sequence>MPGSALEQGTLAVDERLRLQRRVPPDQLALGGGGALLQRRTKRGRLNDSFRELLERRGGQSNAAGESDEEEESEHPPLYSQDLSVNLVLVGAGLSLIDSKPAEILYASVELLQLSFKSTQEGEKLRLSVGWVQVDNHAPMAYYPTMLRPITDARAADRPSLHSQPRGEAVEGRTPRSWYGSSMRHRRVNFKSPHIRRGGGVDGGEAASSAEDPEEQSAAEGEEIRRRRASRSGVSSRDKQKQGPFACFPAVQEADAALGLHSEDAAEGLKLLEEENAVGQLILERRNTVDGRGLTVIPQCVLRLAPLSVNMDFQLAFSLLLLLDDLLRTVDLDLLQQSVKDVRTSETEPHSPSWRAMLGVSFLQGRLEKEREREREGERERGRERERQRGREKGPVEGAMAESMRGSGDSVGKVYLGVLDVGRVMLVINIRNKRQGTDEEEQPHSELIRGVLAIMKSSPYISDANLVFASEVHQNLCGPLVSLVSDILQKYIGQAIKQIFQLLGAVDLLGNPVIMCKHWKSGARGCFYEFRRGLALWGTPGFAFISFGRGFARCGAAFVAGVLDSSGRFFGSWFQCFEAFARNSDAYSVMQDVRGQGGVTDQPGSIAEGLMGLRAGKREARRQGRVLLLLPAACDPPKKVVCSAAGSSSCFFKRGRSPRRVCLSRAIRPPIHTCLSLSVALRLASLFLSPPPQLVFAIPVYRQRGEGEARLASEERVQRLEQRLQKLSRVQHHSRRRKPQTCLAVGLRRLGLLEGKRVIWSCFRGDVAQIQIVQTFSGEPNNPTTNSAFFLTILHFRAAGKPPPDEDEDEDTDALELDYSETSEEASEIFEGPLFKAPSSKEQKGAAPRDAPPAPSARGKGNGPLFSSTRYSSILRKEAVEQHTPLRSRRDATLPAFQQQTPQTAAEHAEAADSPTQQMRQRQQQKIQQRQQQQMQQRQQQEPNRGPLQVLKKAKVGKWLLGRRMPLETDPLKQTFVCRWVEFSSKAAALHAFDLLSQLLDSPPGQGLADRRHQGAGGSGEPKFQDTRCACTDKALTAQASDRLHTTHTRVWHNRDIREKGASRGHGRQSPCPLYRQQQSASHALPAKCACAWLLRALLPPLLRRRSPEFQEEEVHLLLSREWSSPAYSNALLAVAKRKLCLWAKEEEGVSSLPLRGILEVMQTTQSDSRMLAAVVLALRGGSSAAAAAPQDFVACAKALAAAGIGDHQAFEALDKRCAEAFSLWHPGDVGTLVAAAADMGIALPKTLQQIAAHAQSVTTSFRIFKDARECKWLLASLHEQQDVLL</sequence>
<feature type="region of interest" description="Disordered" evidence="3">
    <location>
        <begin position="1004"/>
        <end position="1024"/>
    </location>
</feature>
<evidence type="ECO:0000256" key="3">
    <source>
        <dbReference type="SAM" id="MobiDB-lite"/>
    </source>
</evidence>
<dbReference type="PANTHER" id="PTHR16166:SF93">
    <property type="entry name" value="INTERMEMBRANE LIPID TRANSFER PROTEIN VPS13"/>
    <property type="match status" value="1"/>
</dbReference>
<organism evidence="4 5">
    <name type="scientific">Cyclospora cayetanensis</name>
    <dbReference type="NCBI Taxonomy" id="88456"/>
    <lineage>
        <taxon>Eukaryota</taxon>
        <taxon>Sar</taxon>
        <taxon>Alveolata</taxon>
        <taxon>Apicomplexa</taxon>
        <taxon>Conoidasida</taxon>
        <taxon>Coccidia</taxon>
        <taxon>Eucoccidiorida</taxon>
        <taxon>Eimeriorina</taxon>
        <taxon>Eimeriidae</taxon>
        <taxon>Cyclospora</taxon>
    </lineage>
</organism>
<evidence type="ECO:0000256" key="2">
    <source>
        <dbReference type="SAM" id="Coils"/>
    </source>
</evidence>
<proteinExistence type="inferred from homology"/>
<protein>
    <submittedName>
        <fullName evidence="4">Uncharacterized protein</fullName>
    </submittedName>
</protein>
<keyword evidence="2" id="KW-0175">Coiled coil</keyword>